<dbReference type="EMBL" id="BARW01015611">
    <property type="protein sequence ID" value="GAI96787.1"/>
    <property type="molecule type" value="Genomic_DNA"/>
</dbReference>
<feature type="transmembrane region" description="Helical" evidence="1">
    <location>
        <begin position="53"/>
        <end position="71"/>
    </location>
</feature>
<keyword evidence="1" id="KW-0812">Transmembrane</keyword>
<evidence type="ECO:0000313" key="2">
    <source>
        <dbReference type="EMBL" id="GAI96787.1"/>
    </source>
</evidence>
<protein>
    <submittedName>
        <fullName evidence="2">Uncharacterized protein</fullName>
    </submittedName>
</protein>
<dbReference type="AlphaFoldDB" id="X1SUM7"/>
<comment type="caution">
    <text evidence="2">The sequence shown here is derived from an EMBL/GenBank/DDBJ whole genome shotgun (WGS) entry which is preliminary data.</text>
</comment>
<evidence type="ECO:0000256" key="1">
    <source>
        <dbReference type="SAM" id="Phobius"/>
    </source>
</evidence>
<proteinExistence type="predicted"/>
<accession>X1SUM7</accession>
<name>X1SUM7_9ZZZZ</name>
<sequence>MIEYIVQGISAIIVTYLIIKDKFTYPSIFINTIIIGVGLQVLHFEYWKLSNNLLINIFVFALIGYGTIYGVKSLGENIISLNS</sequence>
<feature type="transmembrane region" description="Helical" evidence="1">
    <location>
        <begin position="28"/>
        <end position="47"/>
    </location>
</feature>
<organism evidence="2">
    <name type="scientific">marine sediment metagenome</name>
    <dbReference type="NCBI Taxonomy" id="412755"/>
    <lineage>
        <taxon>unclassified sequences</taxon>
        <taxon>metagenomes</taxon>
        <taxon>ecological metagenomes</taxon>
    </lineage>
</organism>
<keyword evidence="1" id="KW-1133">Transmembrane helix</keyword>
<reference evidence="2" key="1">
    <citation type="journal article" date="2014" name="Front. Microbiol.">
        <title>High frequency of phylogenetically diverse reductive dehalogenase-homologous genes in deep subseafloor sedimentary metagenomes.</title>
        <authorList>
            <person name="Kawai M."/>
            <person name="Futagami T."/>
            <person name="Toyoda A."/>
            <person name="Takaki Y."/>
            <person name="Nishi S."/>
            <person name="Hori S."/>
            <person name="Arai W."/>
            <person name="Tsubouchi T."/>
            <person name="Morono Y."/>
            <person name="Uchiyama I."/>
            <person name="Ito T."/>
            <person name="Fujiyama A."/>
            <person name="Inagaki F."/>
            <person name="Takami H."/>
        </authorList>
    </citation>
    <scope>NUCLEOTIDE SEQUENCE</scope>
    <source>
        <strain evidence="2">Expedition CK06-06</strain>
    </source>
</reference>
<keyword evidence="1" id="KW-0472">Membrane</keyword>
<gene>
    <name evidence="2" type="ORF">S12H4_27354</name>
</gene>